<dbReference type="Gene3D" id="2.70.70.10">
    <property type="entry name" value="Glucose Permease (Domain IIA)"/>
    <property type="match status" value="1"/>
</dbReference>
<reference evidence="3" key="1">
    <citation type="journal article" date="2019" name="Int. J. Syst. Evol. Microbiol.">
        <title>The Global Catalogue of Microorganisms (GCM) 10K type strain sequencing project: providing services to taxonomists for standard genome sequencing and annotation.</title>
        <authorList>
            <consortium name="The Broad Institute Genomics Platform"/>
            <consortium name="The Broad Institute Genome Sequencing Center for Infectious Disease"/>
            <person name="Wu L."/>
            <person name="Ma J."/>
        </authorList>
    </citation>
    <scope>NUCLEOTIDE SEQUENCE [LARGE SCALE GENOMIC DNA]</scope>
    <source>
        <strain evidence="3">KCTC 42255</strain>
    </source>
</reference>
<dbReference type="Pfam" id="PF01551">
    <property type="entry name" value="Peptidase_M23"/>
    <property type="match status" value="1"/>
</dbReference>
<feature type="domain" description="M23ase beta-sheet core" evidence="1">
    <location>
        <begin position="95"/>
        <end position="192"/>
    </location>
</feature>
<organism evidence="2 3">
    <name type="scientific">Mesonia sediminis</name>
    <dbReference type="NCBI Taxonomy" id="1703946"/>
    <lineage>
        <taxon>Bacteria</taxon>
        <taxon>Pseudomonadati</taxon>
        <taxon>Bacteroidota</taxon>
        <taxon>Flavobacteriia</taxon>
        <taxon>Flavobacteriales</taxon>
        <taxon>Flavobacteriaceae</taxon>
        <taxon>Mesonia</taxon>
    </lineage>
</organism>
<dbReference type="PANTHER" id="PTHR21666">
    <property type="entry name" value="PEPTIDASE-RELATED"/>
    <property type="match status" value="1"/>
</dbReference>
<dbReference type="RefSeq" id="WP_379048443.1">
    <property type="nucleotide sequence ID" value="NZ_JBHULZ010000041.1"/>
</dbReference>
<dbReference type="CDD" id="cd12797">
    <property type="entry name" value="M23_peptidase"/>
    <property type="match status" value="1"/>
</dbReference>
<dbReference type="InterPro" id="IPR011055">
    <property type="entry name" value="Dup_hybrid_motif"/>
</dbReference>
<gene>
    <name evidence="2" type="ORF">ACFSQ0_11625</name>
</gene>
<dbReference type="InterPro" id="IPR016047">
    <property type="entry name" value="M23ase_b-sheet_dom"/>
</dbReference>
<name>A0ABW5SH81_9FLAO</name>
<dbReference type="Proteomes" id="UP001597357">
    <property type="component" value="Unassembled WGS sequence"/>
</dbReference>
<evidence type="ECO:0000313" key="3">
    <source>
        <dbReference type="Proteomes" id="UP001597357"/>
    </source>
</evidence>
<evidence type="ECO:0000313" key="2">
    <source>
        <dbReference type="EMBL" id="MFD2698644.1"/>
    </source>
</evidence>
<evidence type="ECO:0000259" key="1">
    <source>
        <dbReference type="Pfam" id="PF01551"/>
    </source>
</evidence>
<comment type="caution">
    <text evidence="2">The sequence shown here is derived from an EMBL/GenBank/DDBJ whole genome shotgun (WGS) entry which is preliminary data.</text>
</comment>
<dbReference type="EMBL" id="JBHULZ010000041">
    <property type="protein sequence ID" value="MFD2698644.1"/>
    <property type="molecule type" value="Genomic_DNA"/>
</dbReference>
<accession>A0ABW5SH81</accession>
<protein>
    <submittedName>
        <fullName evidence="2">Peptidoglycan DD-metalloendopeptidase family protein</fullName>
    </submittedName>
</protein>
<dbReference type="InterPro" id="IPR050570">
    <property type="entry name" value="Cell_wall_metabolism_enzyme"/>
</dbReference>
<proteinExistence type="predicted"/>
<sequence length="230" mass="25752">MSNKPSLAFLSSLTTDFTPVIKGFSHQTYIPLDLSIHQKLFSTTALFHPEQMQDHLTKWLHKKGAQVAFGGYMELRQIYDRSMHFLTDEAQKRNLHLGVDFWAPAETPVVAPIAGRVHSLANNEGYGNYGPTLLLEHQINGRQFFSLYGHLSIASLSLLKQGDFVKAGGTIGFLGETLVNGDYAPHLHFQLILDLENYEGDYPGVATALEKPYYLKNCPDPNLLLKYKSA</sequence>
<keyword evidence="3" id="KW-1185">Reference proteome</keyword>
<dbReference type="SUPFAM" id="SSF51261">
    <property type="entry name" value="Duplicated hybrid motif"/>
    <property type="match status" value="1"/>
</dbReference>
<dbReference type="PANTHER" id="PTHR21666:SF270">
    <property type="entry name" value="MUREIN HYDROLASE ACTIVATOR ENVC"/>
    <property type="match status" value="1"/>
</dbReference>